<keyword evidence="3" id="KW-1185">Reference proteome</keyword>
<evidence type="ECO:0000313" key="3">
    <source>
        <dbReference type="Proteomes" id="UP001204142"/>
    </source>
</evidence>
<feature type="transmembrane region" description="Helical" evidence="1">
    <location>
        <begin position="591"/>
        <end position="618"/>
    </location>
</feature>
<keyword evidence="1" id="KW-0472">Membrane</keyword>
<keyword evidence="1" id="KW-1133">Transmembrane helix</keyword>
<comment type="caution">
    <text evidence="2">The sequence shown here is derived from an EMBL/GenBank/DDBJ whole genome shotgun (WGS) entry which is preliminary data.</text>
</comment>
<name>A0ABT1WIG8_9BURK</name>
<keyword evidence="1" id="KW-0812">Transmembrane</keyword>
<evidence type="ECO:0000256" key="1">
    <source>
        <dbReference type="SAM" id="Phobius"/>
    </source>
</evidence>
<gene>
    <name evidence="2" type="ORF">NQT62_12820</name>
</gene>
<reference evidence="2 3" key="1">
    <citation type="submission" date="2022-07" db="EMBL/GenBank/DDBJ databases">
        <authorList>
            <person name="Xamxidin M."/>
            <person name="Wu M."/>
        </authorList>
    </citation>
    <scope>NUCLEOTIDE SEQUENCE [LARGE SCALE GENOMIC DNA]</scope>
    <source>
        <strain evidence="2 3">NBRC 111650</strain>
    </source>
</reference>
<dbReference type="EMBL" id="JANIGO010000004">
    <property type="protein sequence ID" value="MCQ8897316.1"/>
    <property type="molecule type" value="Genomic_DNA"/>
</dbReference>
<dbReference type="Proteomes" id="UP001204142">
    <property type="component" value="Unassembled WGS sequence"/>
</dbReference>
<accession>A0ABT1WIG8</accession>
<evidence type="ECO:0000313" key="2">
    <source>
        <dbReference type="EMBL" id="MCQ8897316.1"/>
    </source>
</evidence>
<sequence>MPSTSVCGHHPGSLAPVDTFSLSDCKSHVLLKAGLKALPDGRCITLSWTAKLKNMVMGNNAQARYRRADFESRQLNSCALWSANYLAASNGVQPDLKQDKGLQLRLNREDFRRFNRALFAEATHQATARNRMAARFSRVAKWCNGVGELGAAPTGMLLQIMKDLTVPNRHDSAMGSQVRAFFTLVFPVFPVVAMISTCLTNACSPVAGAMASSMGRSVVGTLGSYNAVTGVAALCSLGGAALAAATAQRSPLSDQTVDWVQQEQARHSQRLLKLVREMIEKPGARMAVNRALRRKIPPHRCVHAQHTKTPEPILVDALIQAVRSVTTDAEACQAIDRTMGRYLNVRHFDLPDEVPHNRIRNDVHSKHRLAREKDILALTNLIQHARLDAVDPTRHNDVRTDIQDWFKQARTSTLGKFAHGADAISQHGIARAIRSGQEGIQPALREQLKNKPEHMLKWIGSNDQILANHHQYGPVTVFFARVAEGLRVFSHGVLLSTNYQLTRPFAWAFGRLTELLPNVDLPGREKSIQWRGHQSRAVSFSVGRFFSSAIWAVVDAFLILPLAGGHGVAYSGQGPISGVPFPLKPFGQGSWILGFSVISTALQMVMVAGVTMPAVVLAKAAFLAEGWRGNLQRIGPALSKRERLQWR</sequence>
<feature type="transmembrane region" description="Helical" evidence="1">
    <location>
        <begin position="549"/>
        <end position="571"/>
    </location>
</feature>
<dbReference type="RefSeq" id="WP_256765115.1">
    <property type="nucleotide sequence ID" value="NZ_JANIGO010000004.1"/>
</dbReference>
<protein>
    <submittedName>
        <fullName evidence="2">Uncharacterized protein</fullName>
    </submittedName>
</protein>
<feature type="transmembrane region" description="Helical" evidence="1">
    <location>
        <begin position="222"/>
        <end position="245"/>
    </location>
</feature>
<feature type="transmembrane region" description="Helical" evidence="1">
    <location>
        <begin position="180"/>
        <end position="202"/>
    </location>
</feature>
<organism evidence="2 3">
    <name type="scientific">Limnobacter humi</name>
    <dbReference type="NCBI Taxonomy" id="1778671"/>
    <lineage>
        <taxon>Bacteria</taxon>
        <taxon>Pseudomonadati</taxon>
        <taxon>Pseudomonadota</taxon>
        <taxon>Betaproteobacteria</taxon>
        <taxon>Burkholderiales</taxon>
        <taxon>Burkholderiaceae</taxon>
        <taxon>Limnobacter</taxon>
    </lineage>
</organism>
<proteinExistence type="predicted"/>